<gene>
    <name evidence="2" type="ORF">CW360_01720</name>
</gene>
<feature type="region of interest" description="Disordered" evidence="1">
    <location>
        <begin position="1"/>
        <end position="26"/>
    </location>
</feature>
<dbReference type="EMBL" id="PIYS01000002">
    <property type="protein sequence ID" value="PKF73204.1"/>
    <property type="molecule type" value="Genomic_DNA"/>
</dbReference>
<feature type="region of interest" description="Disordered" evidence="1">
    <location>
        <begin position="68"/>
        <end position="98"/>
    </location>
</feature>
<protein>
    <submittedName>
        <fullName evidence="2">Uncharacterized protein</fullName>
    </submittedName>
</protein>
<dbReference type="RefSeq" id="WP_093985316.1">
    <property type="nucleotide sequence ID" value="NZ_JAYRQC010000002.1"/>
</dbReference>
<feature type="compositionally biased region" description="Basic and acidic residues" evidence="1">
    <location>
        <begin position="86"/>
        <end position="98"/>
    </location>
</feature>
<dbReference type="Proteomes" id="UP000242861">
    <property type="component" value="Unassembled WGS sequence"/>
</dbReference>
<proteinExistence type="predicted"/>
<organism evidence="2 3">
    <name type="scientific">Pseudomonas fluvialis</name>
    <dbReference type="NCBI Taxonomy" id="1793966"/>
    <lineage>
        <taxon>Bacteria</taxon>
        <taxon>Pseudomonadati</taxon>
        <taxon>Pseudomonadota</taxon>
        <taxon>Gammaproteobacteria</taxon>
        <taxon>Pseudomonadales</taxon>
        <taxon>Pseudomonadaceae</taxon>
        <taxon>Pseudomonas</taxon>
    </lineage>
</organism>
<evidence type="ECO:0000313" key="2">
    <source>
        <dbReference type="EMBL" id="PKF73204.1"/>
    </source>
</evidence>
<dbReference type="NCBIfam" id="NF045611">
    <property type="entry name" value="small_CydP"/>
    <property type="match status" value="1"/>
</dbReference>
<evidence type="ECO:0000313" key="3">
    <source>
        <dbReference type="Proteomes" id="UP000242861"/>
    </source>
</evidence>
<name>A0A2I0CUN8_9PSED</name>
<comment type="caution">
    <text evidence="2">The sequence shown here is derived from an EMBL/GenBank/DDBJ whole genome shotgun (WGS) entry which is preliminary data.</text>
</comment>
<dbReference type="AlphaFoldDB" id="A0A2I0CUN8"/>
<sequence>MTASPSPKPCTTQAATSAHAGPSSSPWRIPLVREIAVIALIKLAVLLAIKALWFPSPTLPVDGSERVSQHLLTDTPQPPVSSRPAVSKEYRDDLGTTR</sequence>
<accession>A0A2I0CUN8</accession>
<reference evidence="3" key="1">
    <citation type="submission" date="2017-12" db="EMBL/GenBank/DDBJ databases">
        <authorList>
            <person name="Yu X.-Y."/>
        </authorList>
    </citation>
    <scope>NUCLEOTIDE SEQUENCE [LARGE SCALE GENOMIC DNA]</scope>
    <source>
        <strain evidence="3">ZYSR67-Z</strain>
    </source>
</reference>
<evidence type="ECO:0000256" key="1">
    <source>
        <dbReference type="SAM" id="MobiDB-lite"/>
    </source>
</evidence>
<dbReference type="InterPro" id="IPR054636">
    <property type="entry name" value="CydP"/>
</dbReference>